<name>A0A841L0U4_9SPHN</name>
<keyword evidence="2" id="KW-0328">Glycosyltransferase</keyword>
<dbReference type="GO" id="GO:0016757">
    <property type="term" value="F:glycosyltransferase activity"/>
    <property type="evidence" value="ECO:0007669"/>
    <property type="project" value="UniProtKB-KW"/>
</dbReference>
<keyword evidence="2" id="KW-0808">Transferase</keyword>
<dbReference type="RefSeq" id="WP_184195117.1">
    <property type="nucleotide sequence ID" value="NZ_BMOX01000002.1"/>
</dbReference>
<proteinExistence type="predicted"/>
<keyword evidence="3" id="KW-1185">Reference proteome</keyword>
<dbReference type="EMBL" id="JACIIV010000003">
    <property type="protein sequence ID" value="MBB6226439.1"/>
    <property type="molecule type" value="Genomic_DNA"/>
</dbReference>
<dbReference type="SUPFAM" id="SSF53448">
    <property type="entry name" value="Nucleotide-diphospho-sugar transferases"/>
    <property type="match status" value="1"/>
</dbReference>
<dbReference type="InterPro" id="IPR050834">
    <property type="entry name" value="Glycosyltransf_2"/>
</dbReference>
<dbReference type="AlphaFoldDB" id="A0A841L0U4"/>
<organism evidence="2 3">
    <name type="scientific">Polymorphobacter multimanifer</name>
    <dbReference type="NCBI Taxonomy" id="1070431"/>
    <lineage>
        <taxon>Bacteria</taxon>
        <taxon>Pseudomonadati</taxon>
        <taxon>Pseudomonadota</taxon>
        <taxon>Alphaproteobacteria</taxon>
        <taxon>Sphingomonadales</taxon>
        <taxon>Sphingosinicellaceae</taxon>
        <taxon>Polymorphobacter</taxon>
    </lineage>
</organism>
<evidence type="ECO:0000259" key="1">
    <source>
        <dbReference type="Pfam" id="PF00535"/>
    </source>
</evidence>
<dbReference type="CDD" id="cd00761">
    <property type="entry name" value="Glyco_tranf_GTA_type"/>
    <property type="match status" value="1"/>
</dbReference>
<evidence type="ECO:0000313" key="3">
    <source>
        <dbReference type="Proteomes" id="UP000538147"/>
    </source>
</evidence>
<dbReference type="Pfam" id="PF00535">
    <property type="entry name" value="Glycos_transf_2"/>
    <property type="match status" value="1"/>
</dbReference>
<dbReference type="Gene3D" id="3.90.550.10">
    <property type="entry name" value="Spore Coat Polysaccharide Biosynthesis Protein SpsA, Chain A"/>
    <property type="match status" value="1"/>
</dbReference>
<sequence length="324" mass="34136">MNTSAAPVSVIIPAWNAAQTIARAVASALDQPEVGEVAVVDDASTDLTAIAAGTADDGTGRLRIIRSDRNRGPAAARNTGIAATTAPFVAILDSDDFLLPHRFGPLLAQPGWDAIADNLVFVDESRVAGFDPAAVRAFAGGVAPLSLAGFVLGNISARGRPRAELGFAKPVLRRAFLEAHALGYDETLRLGEDYALYARILARGGVFLTSRQCGYVAVERAASLSGQHRTGDLAALAESDRRLLAEPGLDPAGRSAIERHLAHVTAKAQHRAFLDVRRTRGIIPAVKAALRQPAQVPALVEAITRDKLPARAPAPVAEVRYLFA</sequence>
<dbReference type="EC" id="2.4.-.-" evidence="2"/>
<dbReference type="Proteomes" id="UP000538147">
    <property type="component" value="Unassembled WGS sequence"/>
</dbReference>
<protein>
    <submittedName>
        <fullName evidence="2">Succinoglycan biosynthesis protein ExoU</fullName>
        <ecNumber evidence="2">2.4.-.-</ecNumber>
    </submittedName>
</protein>
<reference evidence="2 3" key="1">
    <citation type="submission" date="2020-08" db="EMBL/GenBank/DDBJ databases">
        <title>Genomic Encyclopedia of Type Strains, Phase IV (KMG-IV): sequencing the most valuable type-strain genomes for metagenomic binning, comparative biology and taxonomic classification.</title>
        <authorList>
            <person name="Goeker M."/>
        </authorList>
    </citation>
    <scope>NUCLEOTIDE SEQUENCE [LARGE SCALE GENOMIC DNA]</scope>
    <source>
        <strain evidence="2 3">DSM 102189</strain>
    </source>
</reference>
<dbReference type="PANTHER" id="PTHR43685">
    <property type="entry name" value="GLYCOSYLTRANSFERASE"/>
    <property type="match status" value="1"/>
</dbReference>
<evidence type="ECO:0000313" key="2">
    <source>
        <dbReference type="EMBL" id="MBB6226439.1"/>
    </source>
</evidence>
<dbReference type="InterPro" id="IPR029044">
    <property type="entry name" value="Nucleotide-diphossugar_trans"/>
</dbReference>
<dbReference type="InterPro" id="IPR001173">
    <property type="entry name" value="Glyco_trans_2-like"/>
</dbReference>
<gene>
    <name evidence="2" type="ORF">FHS79_000593</name>
</gene>
<feature type="domain" description="Glycosyltransferase 2-like" evidence="1">
    <location>
        <begin position="9"/>
        <end position="108"/>
    </location>
</feature>
<comment type="caution">
    <text evidence="2">The sequence shown here is derived from an EMBL/GenBank/DDBJ whole genome shotgun (WGS) entry which is preliminary data.</text>
</comment>
<dbReference type="PANTHER" id="PTHR43685:SF2">
    <property type="entry name" value="GLYCOSYLTRANSFERASE 2-LIKE DOMAIN-CONTAINING PROTEIN"/>
    <property type="match status" value="1"/>
</dbReference>
<accession>A0A841L0U4</accession>